<keyword evidence="3" id="KW-0804">Transcription</keyword>
<dbReference type="RefSeq" id="WP_291797944.1">
    <property type="nucleotide sequence ID" value="NZ_BAAAPZ010000004.1"/>
</dbReference>
<dbReference type="PROSITE" id="PS01081">
    <property type="entry name" value="HTH_TETR_1"/>
    <property type="match status" value="1"/>
</dbReference>
<keyword evidence="8" id="KW-1185">Reference proteome</keyword>
<evidence type="ECO:0000256" key="4">
    <source>
        <dbReference type="PROSITE-ProRule" id="PRU00335"/>
    </source>
</evidence>
<sequence length="223" mass="22869">MARPVDPARAAQRRAAIIGAAAQLFAMQGYASTSAAQIARAAGVSSGTVFYHFGDKAAVFRAIFEADRPDAEAALARASAFRNPLTGALWLLEQQAADAGSPYAAGLVVELLRRAGEDPQLLEVVEGTAETLRTGLAEMLRSAAERGLVADLGDPEAAAAWLLAIVDAAFLNGGEGRDVTGEVRRTALGYLGAGDPGAGDSESEDPGPADSGVQGHEEGNGHE</sequence>
<name>A0ABP5I3Q7_9MICO</name>
<dbReference type="Proteomes" id="UP001500984">
    <property type="component" value="Unassembled WGS sequence"/>
</dbReference>
<gene>
    <name evidence="7" type="ORF">GCM10009823_11770</name>
</gene>
<dbReference type="EMBL" id="BAAAPZ010000004">
    <property type="protein sequence ID" value="GAA2093438.1"/>
    <property type="molecule type" value="Genomic_DNA"/>
</dbReference>
<dbReference type="InterPro" id="IPR001647">
    <property type="entry name" value="HTH_TetR"/>
</dbReference>
<evidence type="ECO:0000256" key="2">
    <source>
        <dbReference type="ARBA" id="ARBA00023125"/>
    </source>
</evidence>
<keyword evidence="2 4" id="KW-0238">DNA-binding</keyword>
<dbReference type="PANTHER" id="PTHR30055:SF234">
    <property type="entry name" value="HTH-TYPE TRANSCRIPTIONAL REGULATOR BETI"/>
    <property type="match status" value="1"/>
</dbReference>
<protein>
    <recommendedName>
        <fullName evidence="6">HTH tetR-type domain-containing protein</fullName>
    </recommendedName>
</protein>
<evidence type="ECO:0000256" key="1">
    <source>
        <dbReference type="ARBA" id="ARBA00023015"/>
    </source>
</evidence>
<dbReference type="SUPFAM" id="SSF46689">
    <property type="entry name" value="Homeodomain-like"/>
    <property type="match status" value="1"/>
</dbReference>
<feature type="DNA-binding region" description="H-T-H motif" evidence="4">
    <location>
        <begin position="34"/>
        <end position="53"/>
    </location>
</feature>
<proteinExistence type="predicted"/>
<feature type="domain" description="HTH tetR-type" evidence="6">
    <location>
        <begin position="11"/>
        <end position="71"/>
    </location>
</feature>
<dbReference type="Pfam" id="PF00440">
    <property type="entry name" value="TetR_N"/>
    <property type="match status" value="1"/>
</dbReference>
<evidence type="ECO:0000313" key="8">
    <source>
        <dbReference type="Proteomes" id="UP001500984"/>
    </source>
</evidence>
<dbReference type="InterPro" id="IPR023772">
    <property type="entry name" value="DNA-bd_HTH_TetR-type_CS"/>
</dbReference>
<organism evidence="7 8">
    <name type="scientific">Brevibacterium salitolerans</name>
    <dbReference type="NCBI Taxonomy" id="1403566"/>
    <lineage>
        <taxon>Bacteria</taxon>
        <taxon>Bacillati</taxon>
        <taxon>Actinomycetota</taxon>
        <taxon>Actinomycetes</taxon>
        <taxon>Micrococcales</taxon>
        <taxon>Brevibacteriaceae</taxon>
        <taxon>Brevibacterium</taxon>
    </lineage>
</organism>
<dbReference type="InterPro" id="IPR050109">
    <property type="entry name" value="HTH-type_TetR-like_transc_reg"/>
</dbReference>
<evidence type="ECO:0000313" key="7">
    <source>
        <dbReference type="EMBL" id="GAA2093438.1"/>
    </source>
</evidence>
<reference evidence="8" key="1">
    <citation type="journal article" date="2019" name="Int. J. Syst. Evol. Microbiol.">
        <title>The Global Catalogue of Microorganisms (GCM) 10K type strain sequencing project: providing services to taxonomists for standard genome sequencing and annotation.</title>
        <authorList>
            <consortium name="The Broad Institute Genomics Platform"/>
            <consortium name="The Broad Institute Genome Sequencing Center for Infectious Disease"/>
            <person name="Wu L."/>
            <person name="Ma J."/>
        </authorList>
    </citation>
    <scope>NUCLEOTIDE SEQUENCE [LARGE SCALE GENOMIC DNA]</scope>
    <source>
        <strain evidence="8">JCM 15900</strain>
    </source>
</reference>
<dbReference type="InterPro" id="IPR009057">
    <property type="entry name" value="Homeodomain-like_sf"/>
</dbReference>
<feature type="region of interest" description="Disordered" evidence="5">
    <location>
        <begin position="189"/>
        <end position="223"/>
    </location>
</feature>
<keyword evidence="1" id="KW-0805">Transcription regulation</keyword>
<dbReference type="PROSITE" id="PS50977">
    <property type="entry name" value="HTH_TETR_2"/>
    <property type="match status" value="1"/>
</dbReference>
<dbReference type="SUPFAM" id="SSF48498">
    <property type="entry name" value="Tetracyclin repressor-like, C-terminal domain"/>
    <property type="match status" value="1"/>
</dbReference>
<dbReference type="InterPro" id="IPR036271">
    <property type="entry name" value="Tet_transcr_reg_TetR-rel_C_sf"/>
</dbReference>
<evidence type="ECO:0000259" key="6">
    <source>
        <dbReference type="PROSITE" id="PS50977"/>
    </source>
</evidence>
<accession>A0ABP5I3Q7</accession>
<dbReference type="Gene3D" id="1.10.357.10">
    <property type="entry name" value="Tetracycline Repressor, domain 2"/>
    <property type="match status" value="1"/>
</dbReference>
<evidence type="ECO:0000256" key="3">
    <source>
        <dbReference type="ARBA" id="ARBA00023163"/>
    </source>
</evidence>
<comment type="caution">
    <text evidence="7">The sequence shown here is derived from an EMBL/GenBank/DDBJ whole genome shotgun (WGS) entry which is preliminary data.</text>
</comment>
<evidence type="ECO:0000256" key="5">
    <source>
        <dbReference type="SAM" id="MobiDB-lite"/>
    </source>
</evidence>
<dbReference type="PANTHER" id="PTHR30055">
    <property type="entry name" value="HTH-TYPE TRANSCRIPTIONAL REGULATOR RUTR"/>
    <property type="match status" value="1"/>
</dbReference>
<dbReference type="PRINTS" id="PR00455">
    <property type="entry name" value="HTHTETR"/>
</dbReference>